<reference evidence="2 3" key="1">
    <citation type="submission" date="2023-07" db="EMBL/GenBank/DDBJ databases">
        <title>Pathogenic bacteria of pear tree diseases.</title>
        <authorList>
            <person name="Zhang Z."/>
            <person name="He L."/>
            <person name="Huang R."/>
        </authorList>
    </citation>
    <scope>NUCLEOTIDE SEQUENCE [LARGE SCALE GENOMIC DNA]</scope>
    <source>
        <strain evidence="2 3">DE2</strain>
    </source>
</reference>
<sequence length="84" mass="9533">MSNDEIRQLRDVVLGEAVIALFADQRPLSNESLIRQLMQMAASESDNTRRKACLEAVREVRKNSTLINRQPEVKKKQGGDNTLH</sequence>
<dbReference type="AlphaFoldDB" id="A0AA50DGR0"/>
<organism evidence="2 3">
    <name type="scientific">Erwinia pyri</name>
    <dbReference type="NCBI Taxonomy" id="3062598"/>
    <lineage>
        <taxon>Bacteria</taxon>
        <taxon>Pseudomonadati</taxon>
        <taxon>Pseudomonadota</taxon>
        <taxon>Gammaproteobacteria</taxon>
        <taxon>Enterobacterales</taxon>
        <taxon>Erwiniaceae</taxon>
        <taxon>Erwinia</taxon>
    </lineage>
</organism>
<proteinExistence type="predicted"/>
<dbReference type="EMBL" id="CP132353">
    <property type="protein sequence ID" value="WLS77906.1"/>
    <property type="molecule type" value="Genomic_DNA"/>
</dbReference>
<accession>A0AA50DGR0</accession>
<dbReference type="Proteomes" id="UP001228139">
    <property type="component" value="Chromosome"/>
</dbReference>
<evidence type="ECO:0000313" key="2">
    <source>
        <dbReference type="EMBL" id="WLS77906.1"/>
    </source>
</evidence>
<dbReference type="KEGG" id="epi:Q3V30_15730"/>
<protein>
    <submittedName>
        <fullName evidence="2">Uncharacterized protein</fullName>
    </submittedName>
</protein>
<feature type="region of interest" description="Disordered" evidence="1">
    <location>
        <begin position="64"/>
        <end position="84"/>
    </location>
</feature>
<feature type="compositionally biased region" description="Basic and acidic residues" evidence="1">
    <location>
        <begin position="71"/>
        <end position="84"/>
    </location>
</feature>
<keyword evidence="3" id="KW-1185">Reference proteome</keyword>
<gene>
    <name evidence="2" type="ORF">Q3V30_15730</name>
</gene>
<name>A0AA50DGR0_9GAMM</name>
<evidence type="ECO:0000256" key="1">
    <source>
        <dbReference type="SAM" id="MobiDB-lite"/>
    </source>
</evidence>
<dbReference type="RefSeq" id="WP_306207234.1">
    <property type="nucleotide sequence ID" value="NZ_CP132353.1"/>
</dbReference>
<evidence type="ECO:0000313" key="3">
    <source>
        <dbReference type="Proteomes" id="UP001228139"/>
    </source>
</evidence>